<dbReference type="AlphaFoldDB" id="W9RA91"/>
<dbReference type="EMBL" id="KE344787">
    <property type="protein sequence ID" value="EXB79421.1"/>
    <property type="molecule type" value="Genomic_DNA"/>
</dbReference>
<evidence type="ECO:0000313" key="1">
    <source>
        <dbReference type="EMBL" id="EXB79421.1"/>
    </source>
</evidence>
<organism evidence="1 2">
    <name type="scientific">Morus notabilis</name>
    <dbReference type="NCBI Taxonomy" id="981085"/>
    <lineage>
        <taxon>Eukaryota</taxon>
        <taxon>Viridiplantae</taxon>
        <taxon>Streptophyta</taxon>
        <taxon>Embryophyta</taxon>
        <taxon>Tracheophyta</taxon>
        <taxon>Spermatophyta</taxon>
        <taxon>Magnoliopsida</taxon>
        <taxon>eudicotyledons</taxon>
        <taxon>Gunneridae</taxon>
        <taxon>Pentapetalae</taxon>
        <taxon>rosids</taxon>
        <taxon>fabids</taxon>
        <taxon>Rosales</taxon>
        <taxon>Moraceae</taxon>
        <taxon>Moreae</taxon>
        <taxon>Morus</taxon>
    </lineage>
</organism>
<sequence length="190" mass="21187">MRFKVHGKGVTLKGDASLTRSLVSLKAMMCIIRHEENGIYLEMRHLSVEDSDDKGVENNEQLRFLLQKHATVLNMPAGLPPHRVKDHHIILEDGTGPISDIVKSACVKDVPKTAFRTPEGYYEFLVMPFGLTNAPTTFQSLMNGEGVSADPSKIQAMLDWPTPQSNKELLGFLGLTGYYRRFVAGDERIS</sequence>
<dbReference type="Gene3D" id="3.10.10.10">
    <property type="entry name" value="HIV Type 1 Reverse Transcriptase, subunit A, domain 1"/>
    <property type="match status" value="1"/>
</dbReference>
<protein>
    <recommendedName>
        <fullName evidence="3">Reverse transcriptase domain-containing protein</fullName>
    </recommendedName>
</protein>
<dbReference type="Proteomes" id="UP000030645">
    <property type="component" value="Unassembled WGS sequence"/>
</dbReference>
<dbReference type="SUPFAM" id="SSF56672">
    <property type="entry name" value="DNA/RNA polymerases"/>
    <property type="match status" value="1"/>
</dbReference>
<gene>
    <name evidence="1" type="ORF">L484_011614</name>
</gene>
<dbReference type="InterPro" id="IPR043502">
    <property type="entry name" value="DNA/RNA_pol_sf"/>
</dbReference>
<proteinExistence type="predicted"/>
<reference evidence="2" key="1">
    <citation type="submission" date="2013-01" db="EMBL/GenBank/DDBJ databases">
        <title>Draft Genome Sequence of a Mulberry Tree, Morus notabilis C.K. Schneid.</title>
        <authorList>
            <person name="He N."/>
            <person name="Zhao S."/>
        </authorList>
    </citation>
    <scope>NUCLEOTIDE SEQUENCE</scope>
</reference>
<dbReference type="STRING" id="981085.W9RA91"/>
<dbReference type="InterPro" id="IPR051320">
    <property type="entry name" value="Viral_Replic_Matur_Polypro"/>
</dbReference>
<dbReference type="PANTHER" id="PTHR33064">
    <property type="entry name" value="POL PROTEIN"/>
    <property type="match status" value="1"/>
</dbReference>
<evidence type="ECO:0008006" key="3">
    <source>
        <dbReference type="Google" id="ProtNLM"/>
    </source>
</evidence>
<dbReference type="Gene3D" id="3.30.70.270">
    <property type="match status" value="1"/>
</dbReference>
<dbReference type="PANTHER" id="PTHR33064:SF37">
    <property type="entry name" value="RIBONUCLEASE H"/>
    <property type="match status" value="1"/>
</dbReference>
<name>W9RA91_9ROSA</name>
<dbReference type="InterPro" id="IPR043128">
    <property type="entry name" value="Rev_trsase/Diguanyl_cyclase"/>
</dbReference>
<keyword evidence="2" id="KW-1185">Reference proteome</keyword>
<evidence type="ECO:0000313" key="2">
    <source>
        <dbReference type="Proteomes" id="UP000030645"/>
    </source>
</evidence>
<dbReference type="eggNOG" id="KOG0017">
    <property type="taxonomic scope" value="Eukaryota"/>
</dbReference>
<accession>W9RA91</accession>